<evidence type="ECO:0000313" key="10">
    <source>
        <dbReference type="Proteomes" id="UP001056201"/>
    </source>
</evidence>
<dbReference type="Pfam" id="PF00528">
    <property type="entry name" value="BPD_transp_1"/>
    <property type="match status" value="1"/>
</dbReference>
<keyword evidence="2 7" id="KW-0813">Transport</keyword>
<reference evidence="9" key="1">
    <citation type="submission" date="2022-05" db="EMBL/GenBank/DDBJ databases">
        <title>An RpoN-dependent PEP-CTERM gene is involved in floc formation of an Aquincola tertiaricarbonis strain.</title>
        <authorList>
            <person name="Qiu D."/>
            <person name="Xia M."/>
        </authorList>
    </citation>
    <scope>NUCLEOTIDE SEQUENCE</scope>
    <source>
        <strain evidence="9">RN12</strain>
    </source>
</reference>
<feature type="transmembrane region" description="Helical" evidence="7">
    <location>
        <begin position="219"/>
        <end position="242"/>
    </location>
</feature>
<keyword evidence="10" id="KW-1185">Reference proteome</keyword>
<evidence type="ECO:0000256" key="6">
    <source>
        <dbReference type="ARBA" id="ARBA00023136"/>
    </source>
</evidence>
<evidence type="ECO:0000313" key="9">
    <source>
        <dbReference type="EMBL" id="URI09614.1"/>
    </source>
</evidence>
<accession>A0ABY4SEI6</accession>
<evidence type="ECO:0000256" key="4">
    <source>
        <dbReference type="ARBA" id="ARBA00022692"/>
    </source>
</evidence>
<dbReference type="PANTHER" id="PTHR30151:SF20">
    <property type="entry name" value="ABC TRANSPORTER PERMEASE PROTEIN HI_0355-RELATED"/>
    <property type="match status" value="1"/>
</dbReference>
<evidence type="ECO:0000256" key="2">
    <source>
        <dbReference type="ARBA" id="ARBA00022448"/>
    </source>
</evidence>
<dbReference type="RefSeq" id="WP_250197838.1">
    <property type="nucleotide sequence ID" value="NZ_CP097636.1"/>
</dbReference>
<dbReference type="Proteomes" id="UP001056201">
    <property type="component" value="Chromosome 2"/>
</dbReference>
<evidence type="ECO:0000259" key="8">
    <source>
        <dbReference type="PROSITE" id="PS50928"/>
    </source>
</evidence>
<dbReference type="SUPFAM" id="SSF161098">
    <property type="entry name" value="MetI-like"/>
    <property type="match status" value="1"/>
</dbReference>
<organism evidence="9 10">
    <name type="scientific">Aquincola tertiaricarbonis</name>
    <dbReference type="NCBI Taxonomy" id="391953"/>
    <lineage>
        <taxon>Bacteria</taxon>
        <taxon>Pseudomonadati</taxon>
        <taxon>Pseudomonadota</taxon>
        <taxon>Betaproteobacteria</taxon>
        <taxon>Burkholderiales</taxon>
        <taxon>Sphaerotilaceae</taxon>
        <taxon>Aquincola</taxon>
    </lineage>
</organism>
<evidence type="ECO:0000256" key="3">
    <source>
        <dbReference type="ARBA" id="ARBA00022475"/>
    </source>
</evidence>
<sequence>MRSNLSTPLGSLAVLLVFLAAWQWAPGALGMPEFVLPKFTRVVEEAGRMWSGSELIKHFGITALEVVVGFALGSLLGVMFGVALGLSPRTEAILSPYILALQIAPKVAFAPLFVMWLGYTVYPKILVAVLIVFFPVMINVLSAVRTVDPDMVNLVRTLNAGRLQIFRLVEFPSAMPALFSGLRIAATLAVIGVTVGELVGGNLGLGYLLVDAEGQGNTAGVFVAIVALTLIGILAYAAVVWAERRLLHYIPRANVTTV</sequence>
<feature type="transmembrane region" description="Helical" evidence="7">
    <location>
        <begin position="59"/>
        <end position="86"/>
    </location>
</feature>
<feature type="transmembrane region" description="Helical" evidence="7">
    <location>
        <begin position="98"/>
        <end position="119"/>
    </location>
</feature>
<comment type="similarity">
    <text evidence="7">Belongs to the binding-protein-dependent transport system permease family.</text>
</comment>
<feature type="transmembrane region" description="Helical" evidence="7">
    <location>
        <begin position="177"/>
        <end position="199"/>
    </location>
</feature>
<dbReference type="InterPro" id="IPR000515">
    <property type="entry name" value="MetI-like"/>
</dbReference>
<dbReference type="EMBL" id="CP097636">
    <property type="protein sequence ID" value="URI09614.1"/>
    <property type="molecule type" value="Genomic_DNA"/>
</dbReference>
<proteinExistence type="inferred from homology"/>
<dbReference type="CDD" id="cd06261">
    <property type="entry name" value="TM_PBP2"/>
    <property type="match status" value="1"/>
</dbReference>
<name>A0ABY4SEI6_AQUTE</name>
<dbReference type="PROSITE" id="PS50928">
    <property type="entry name" value="ABC_TM1"/>
    <property type="match status" value="1"/>
</dbReference>
<feature type="transmembrane region" description="Helical" evidence="7">
    <location>
        <begin position="125"/>
        <end position="144"/>
    </location>
</feature>
<comment type="subcellular location">
    <subcellularLocation>
        <location evidence="1 7">Cell membrane</location>
        <topology evidence="1 7">Multi-pass membrane protein</topology>
    </subcellularLocation>
</comment>
<keyword evidence="3" id="KW-1003">Cell membrane</keyword>
<dbReference type="InterPro" id="IPR035906">
    <property type="entry name" value="MetI-like_sf"/>
</dbReference>
<evidence type="ECO:0000256" key="5">
    <source>
        <dbReference type="ARBA" id="ARBA00022989"/>
    </source>
</evidence>
<feature type="domain" description="ABC transmembrane type-1" evidence="8">
    <location>
        <begin position="59"/>
        <end position="240"/>
    </location>
</feature>
<keyword evidence="6 7" id="KW-0472">Membrane</keyword>
<evidence type="ECO:0000256" key="7">
    <source>
        <dbReference type="RuleBase" id="RU363032"/>
    </source>
</evidence>
<dbReference type="PANTHER" id="PTHR30151">
    <property type="entry name" value="ALKANE SULFONATE ABC TRANSPORTER-RELATED, MEMBRANE SUBUNIT"/>
    <property type="match status" value="1"/>
</dbReference>
<dbReference type="Gene3D" id="1.10.3720.10">
    <property type="entry name" value="MetI-like"/>
    <property type="match status" value="1"/>
</dbReference>
<protein>
    <submittedName>
        <fullName evidence="9">ABC transporter permease</fullName>
    </submittedName>
</protein>
<keyword evidence="5 7" id="KW-1133">Transmembrane helix</keyword>
<evidence type="ECO:0000256" key="1">
    <source>
        <dbReference type="ARBA" id="ARBA00004651"/>
    </source>
</evidence>
<gene>
    <name evidence="9" type="ORF">MW290_29115</name>
</gene>
<keyword evidence="4 7" id="KW-0812">Transmembrane</keyword>